<dbReference type="AlphaFoldDB" id="A0A222P5Q2"/>
<feature type="signal peptide" evidence="1">
    <location>
        <begin position="1"/>
        <end position="22"/>
    </location>
</feature>
<gene>
    <name evidence="2" type="ORF">clem_12855</name>
</gene>
<dbReference type="EMBL" id="CP016397">
    <property type="protein sequence ID" value="ASQ47105.1"/>
    <property type="molecule type" value="Genomic_DNA"/>
</dbReference>
<sequence>MGKTMRAFIFLSMLLSTFSLQADTMEHYMNISNAIPQMEMKADPQAQAWARSARNVLIITDESIAETLLQANELAKSQGKPLFCLPPGTALNAVTLNGIILETYRTISSQQSDKDKMTVSQVAWLGVTKKYPCEADAHGKQMEHMAALLTH</sequence>
<evidence type="ECO:0000313" key="2">
    <source>
        <dbReference type="EMBL" id="ASQ47105.1"/>
    </source>
</evidence>
<keyword evidence="3" id="KW-1185">Reference proteome</keyword>
<evidence type="ECO:0000313" key="3">
    <source>
        <dbReference type="Proteomes" id="UP000201728"/>
    </source>
</evidence>
<dbReference type="KEGG" id="lcd:clem_12855"/>
<dbReference type="Proteomes" id="UP000201728">
    <property type="component" value="Chromosome"/>
</dbReference>
<evidence type="ECO:0000256" key="1">
    <source>
        <dbReference type="SAM" id="SignalP"/>
    </source>
</evidence>
<proteinExistence type="predicted"/>
<accession>A0A222P5Q2</accession>
<reference evidence="2 3" key="1">
    <citation type="submission" date="2016-07" db="EMBL/GenBank/DDBJ databases">
        <authorList>
            <person name="Hassler H."/>
        </authorList>
    </citation>
    <scope>NUCLEOTIDE SEQUENCE [LARGE SCALE GENOMIC DNA]</scope>
    <source>
        <strain evidence="2 3">CDC-D5610</strain>
    </source>
</reference>
<protein>
    <recommendedName>
        <fullName evidence="4">Phosphatase</fullName>
    </recommendedName>
</protein>
<name>A0A222P5Q2_9GAMM</name>
<feature type="chain" id="PRO_5012691247" description="Phosphatase" evidence="1">
    <location>
        <begin position="23"/>
        <end position="151"/>
    </location>
</feature>
<keyword evidence="1" id="KW-0732">Signal</keyword>
<organism evidence="2 3">
    <name type="scientific">Legionella clemsonensis</name>
    <dbReference type="NCBI Taxonomy" id="1867846"/>
    <lineage>
        <taxon>Bacteria</taxon>
        <taxon>Pseudomonadati</taxon>
        <taxon>Pseudomonadota</taxon>
        <taxon>Gammaproteobacteria</taxon>
        <taxon>Legionellales</taxon>
        <taxon>Legionellaceae</taxon>
        <taxon>Legionella</taxon>
    </lineage>
</organism>
<evidence type="ECO:0008006" key="4">
    <source>
        <dbReference type="Google" id="ProtNLM"/>
    </source>
</evidence>